<dbReference type="PROSITE" id="PS51371">
    <property type="entry name" value="CBS"/>
    <property type="match status" value="2"/>
</dbReference>
<keyword evidence="1" id="KW-0677">Repeat</keyword>
<proteinExistence type="predicted"/>
<evidence type="ECO:0000259" key="3">
    <source>
        <dbReference type="PROSITE" id="PS51371"/>
    </source>
</evidence>
<feature type="domain" description="CBS" evidence="3">
    <location>
        <begin position="7"/>
        <end position="62"/>
    </location>
</feature>
<evidence type="ECO:0000256" key="2">
    <source>
        <dbReference type="PROSITE-ProRule" id="PRU00703"/>
    </source>
</evidence>
<keyword evidence="2" id="KW-0129">CBS domain</keyword>
<dbReference type="PANTHER" id="PTHR48108">
    <property type="entry name" value="CBS DOMAIN-CONTAINING PROTEIN CBSX2, CHLOROPLASTIC"/>
    <property type="match status" value="1"/>
</dbReference>
<feature type="domain" description="CBS" evidence="3">
    <location>
        <begin position="67"/>
        <end position="123"/>
    </location>
</feature>
<dbReference type="Proteomes" id="UP001500742">
    <property type="component" value="Unassembled WGS sequence"/>
</dbReference>
<reference evidence="5" key="1">
    <citation type="journal article" date="2019" name="Int. J. Syst. Evol. Microbiol.">
        <title>The Global Catalogue of Microorganisms (GCM) 10K type strain sequencing project: providing services to taxonomists for standard genome sequencing and annotation.</title>
        <authorList>
            <consortium name="The Broad Institute Genomics Platform"/>
            <consortium name="The Broad Institute Genome Sequencing Center for Infectious Disease"/>
            <person name="Wu L."/>
            <person name="Ma J."/>
        </authorList>
    </citation>
    <scope>NUCLEOTIDE SEQUENCE [LARGE SCALE GENOMIC DNA]</scope>
    <source>
        <strain evidence="5">JCM 16601</strain>
    </source>
</reference>
<comment type="caution">
    <text evidence="4">The sequence shown here is derived from an EMBL/GenBank/DDBJ whole genome shotgun (WGS) entry which is preliminary data.</text>
</comment>
<sequence length="220" mass="24999">MIAIELIADAIPPAHTSDTIQKVYERMVEFRVRHLPIVNEDQFLGLISDDDMQGESDNQTPVGALALSLVNPYVREDQHVYDVIRLFHERKLTVVPVLDVKQNYLGVITINAITDYFAQITSVSQPGGIIVLEINNKNNSLAHMAQIVESDNAQILSSYVQTFPDSTRMEVTLKVNKQDISTIIATFLRYEYDIKATFNHTDHNDNAKDRYDSLMNYLNL</sequence>
<organism evidence="4 5">
    <name type="scientific">Mucilaginibacter dorajii</name>
    <dbReference type="NCBI Taxonomy" id="692994"/>
    <lineage>
        <taxon>Bacteria</taxon>
        <taxon>Pseudomonadati</taxon>
        <taxon>Bacteroidota</taxon>
        <taxon>Sphingobacteriia</taxon>
        <taxon>Sphingobacteriales</taxon>
        <taxon>Sphingobacteriaceae</taxon>
        <taxon>Mucilaginibacter</taxon>
    </lineage>
</organism>
<protein>
    <submittedName>
        <fullName evidence="4">CBS domain-containing protein</fullName>
    </submittedName>
</protein>
<dbReference type="InterPro" id="IPR000644">
    <property type="entry name" value="CBS_dom"/>
</dbReference>
<gene>
    <name evidence="4" type="ORF">GCM10022210_15490</name>
</gene>
<dbReference type="RefSeq" id="WP_259089113.1">
    <property type="nucleotide sequence ID" value="NZ_BAAAZC010000009.1"/>
</dbReference>
<dbReference type="SUPFAM" id="SSF54631">
    <property type="entry name" value="CBS-domain pair"/>
    <property type="match status" value="1"/>
</dbReference>
<dbReference type="Gene3D" id="3.10.580.10">
    <property type="entry name" value="CBS-domain"/>
    <property type="match status" value="1"/>
</dbReference>
<dbReference type="Pfam" id="PF00571">
    <property type="entry name" value="CBS"/>
    <property type="match status" value="2"/>
</dbReference>
<dbReference type="SMART" id="SM00116">
    <property type="entry name" value="CBS"/>
    <property type="match status" value="2"/>
</dbReference>
<keyword evidence="5" id="KW-1185">Reference proteome</keyword>
<accession>A0ABP7PLD7</accession>
<dbReference type="InterPro" id="IPR051462">
    <property type="entry name" value="CBS_domain-containing"/>
</dbReference>
<evidence type="ECO:0000256" key="1">
    <source>
        <dbReference type="ARBA" id="ARBA00022737"/>
    </source>
</evidence>
<dbReference type="PANTHER" id="PTHR48108:SF34">
    <property type="entry name" value="CBS DOMAIN-CONTAINING PROTEIN YHCV"/>
    <property type="match status" value="1"/>
</dbReference>
<evidence type="ECO:0000313" key="5">
    <source>
        <dbReference type="Proteomes" id="UP001500742"/>
    </source>
</evidence>
<evidence type="ECO:0000313" key="4">
    <source>
        <dbReference type="EMBL" id="GAA3967623.1"/>
    </source>
</evidence>
<dbReference type="EMBL" id="BAAAZC010000009">
    <property type="protein sequence ID" value="GAA3967623.1"/>
    <property type="molecule type" value="Genomic_DNA"/>
</dbReference>
<dbReference type="InterPro" id="IPR046342">
    <property type="entry name" value="CBS_dom_sf"/>
</dbReference>
<name>A0ABP7PLD7_9SPHI</name>